<accession>A0A7M5WR77</accession>
<feature type="region of interest" description="Disordered" evidence="2">
    <location>
        <begin position="1"/>
        <end position="28"/>
    </location>
</feature>
<dbReference type="PANTHER" id="PTHR34605:SF3">
    <property type="entry name" value="P CELL-TYPE AGGLUTINATION PROTEIN MAP4-LIKE-RELATED"/>
    <property type="match status" value="1"/>
</dbReference>
<evidence type="ECO:0008006" key="5">
    <source>
        <dbReference type="Google" id="ProtNLM"/>
    </source>
</evidence>
<dbReference type="OrthoDB" id="10068687at2759"/>
<evidence type="ECO:0000313" key="3">
    <source>
        <dbReference type="EnsemblMetazoa" id="CLYHEMP004863.1"/>
    </source>
</evidence>
<dbReference type="EnsemblMetazoa" id="CLYHEMT004863.1">
    <property type="protein sequence ID" value="CLYHEMP004863.1"/>
    <property type="gene ID" value="CLYHEMG004863"/>
</dbReference>
<dbReference type="PANTHER" id="PTHR34605">
    <property type="entry name" value="PHAGE_INTEGRASE DOMAIN-CONTAINING PROTEIN"/>
    <property type="match status" value="1"/>
</dbReference>
<dbReference type="GO" id="GO:0003677">
    <property type="term" value="F:DNA binding"/>
    <property type="evidence" value="ECO:0007669"/>
    <property type="project" value="UniProtKB-KW"/>
</dbReference>
<evidence type="ECO:0000313" key="4">
    <source>
        <dbReference type="Proteomes" id="UP000594262"/>
    </source>
</evidence>
<protein>
    <recommendedName>
        <fullName evidence="5">Core-binding (CB) domain-containing protein</fullName>
    </recommendedName>
</protein>
<keyword evidence="4" id="KW-1185">Reference proteome</keyword>
<reference evidence="3" key="1">
    <citation type="submission" date="2021-01" db="UniProtKB">
        <authorList>
            <consortium name="EnsemblMetazoa"/>
        </authorList>
    </citation>
    <scope>IDENTIFICATION</scope>
</reference>
<evidence type="ECO:0000256" key="2">
    <source>
        <dbReference type="SAM" id="MobiDB-lite"/>
    </source>
</evidence>
<name>A0A7M5WR77_9CNID</name>
<dbReference type="AlphaFoldDB" id="A0A7M5WR77"/>
<dbReference type="InterPro" id="IPR052925">
    <property type="entry name" value="Phage_Integrase-like_Recomb"/>
</dbReference>
<sequence length="276" mass="31824">HTQQHHQHGLQGNKVQRPGTTRRSTTNSITARRLRNVTIHTLTNKMHQFLLNSLDPRTNAQYNRCLTEYTAFCKHFNIQGFPVTEHNLMLYTNFLAEHSSHKNIKVHLSAIKYHDIRFGHHTQLPPLPRLCLLIPSIKRTQGSKHVKPKRQPVTIETLTLIYKHLLASEYCAYDRQMLWTACTTAFFGFLRSSEYLSPTMQDYDPTVTLLFSDITIMESKALINIKTSKTDPFRHGCVLRLFSTNHSICPVNSLKTLCRIHHKEPGPSTRSQTDPT</sequence>
<evidence type="ECO:0000256" key="1">
    <source>
        <dbReference type="ARBA" id="ARBA00023125"/>
    </source>
</evidence>
<dbReference type="Proteomes" id="UP000594262">
    <property type="component" value="Unplaced"/>
</dbReference>
<dbReference type="Gene3D" id="1.10.150.130">
    <property type="match status" value="1"/>
</dbReference>
<organism evidence="3 4">
    <name type="scientific">Clytia hemisphaerica</name>
    <dbReference type="NCBI Taxonomy" id="252671"/>
    <lineage>
        <taxon>Eukaryota</taxon>
        <taxon>Metazoa</taxon>
        <taxon>Cnidaria</taxon>
        <taxon>Hydrozoa</taxon>
        <taxon>Hydroidolina</taxon>
        <taxon>Leptothecata</taxon>
        <taxon>Obeliida</taxon>
        <taxon>Clytiidae</taxon>
        <taxon>Clytia</taxon>
    </lineage>
</organism>
<dbReference type="SUPFAM" id="SSF47823">
    <property type="entry name" value="lambda integrase-like, N-terminal domain"/>
    <property type="match status" value="1"/>
</dbReference>
<dbReference type="InterPro" id="IPR010998">
    <property type="entry name" value="Integrase_recombinase_N"/>
</dbReference>
<proteinExistence type="predicted"/>
<keyword evidence="1" id="KW-0238">DNA-binding</keyword>
<feature type="compositionally biased region" description="Polar residues" evidence="2">
    <location>
        <begin position="18"/>
        <end position="28"/>
    </location>
</feature>